<protein>
    <submittedName>
        <fullName evidence="2">N-acetylmuramoyl-L-alanine amidase</fullName>
    </submittedName>
</protein>
<evidence type="ECO:0000259" key="1">
    <source>
        <dbReference type="Pfam" id="PF07486"/>
    </source>
</evidence>
<accession>A0A5S5C560</accession>
<organism evidence="2 3">
    <name type="scientific">Paenibacillus methanolicus</name>
    <dbReference type="NCBI Taxonomy" id="582686"/>
    <lineage>
        <taxon>Bacteria</taxon>
        <taxon>Bacillati</taxon>
        <taxon>Bacillota</taxon>
        <taxon>Bacilli</taxon>
        <taxon>Bacillales</taxon>
        <taxon>Paenibacillaceae</taxon>
        <taxon>Paenibacillus</taxon>
    </lineage>
</organism>
<feature type="domain" description="Cell wall hydrolase SleB" evidence="1">
    <location>
        <begin position="26"/>
        <end position="137"/>
    </location>
</feature>
<proteinExistence type="predicted"/>
<dbReference type="InterPro" id="IPR011105">
    <property type="entry name" value="Cell_wall_hydrolase_SleB"/>
</dbReference>
<gene>
    <name evidence="2" type="ORF">BCM02_10787</name>
</gene>
<dbReference type="OrthoDB" id="1642705at2"/>
<evidence type="ECO:0000313" key="2">
    <source>
        <dbReference type="EMBL" id="TYP73103.1"/>
    </source>
</evidence>
<sequence>MGARVKYTSSDVDLLARLMRGEAQAEGEKGMLTVGAVVINRAVVRCSDFKNVNNINDVIYHYMNGDAMFDAIVEPDFYLKSRERERRLAEQTIKGWREWPSKYSLWYFNPWGPTSQACPEVWYGQPLAGTWKNHCFYQPTSTECAEIYR</sequence>
<dbReference type="RefSeq" id="WP_148930672.1">
    <property type="nucleotide sequence ID" value="NZ_VNHS01000007.1"/>
</dbReference>
<evidence type="ECO:0000313" key="3">
    <source>
        <dbReference type="Proteomes" id="UP000323257"/>
    </source>
</evidence>
<dbReference type="Pfam" id="PF07486">
    <property type="entry name" value="Hydrolase_2"/>
    <property type="match status" value="1"/>
</dbReference>
<comment type="caution">
    <text evidence="2">The sequence shown here is derived from an EMBL/GenBank/DDBJ whole genome shotgun (WGS) entry which is preliminary data.</text>
</comment>
<keyword evidence="3" id="KW-1185">Reference proteome</keyword>
<dbReference type="Proteomes" id="UP000323257">
    <property type="component" value="Unassembled WGS sequence"/>
</dbReference>
<dbReference type="InterPro" id="IPR042047">
    <property type="entry name" value="SleB_dom1"/>
</dbReference>
<name>A0A5S5C560_9BACL</name>
<dbReference type="AlphaFoldDB" id="A0A5S5C560"/>
<dbReference type="EMBL" id="VNHS01000007">
    <property type="protein sequence ID" value="TYP73103.1"/>
    <property type="molecule type" value="Genomic_DNA"/>
</dbReference>
<reference evidence="2 3" key="1">
    <citation type="submission" date="2019-07" db="EMBL/GenBank/DDBJ databases">
        <title>Genomic Encyclopedia of Type Strains, Phase III (KMG-III): the genomes of soil and plant-associated and newly described type strains.</title>
        <authorList>
            <person name="Whitman W."/>
        </authorList>
    </citation>
    <scope>NUCLEOTIDE SEQUENCE [LARGE SCALE GENOMIC DNA]</scope>
    <source>
        <strain evidence="2 3">BL24</strain>
    </source>
</reference>
<dbReference type="Gene3D" id="1.10.10.2520">
    <property type="entry name" value="Cell wall hydrolase SleB, domain 1"/>
    <property type="match status" value="1"/>
</dbReference>
<dbReference type="GO" id="GO:0016787">
    <property type="term" value="F:hydrolase activity"/>
    <property type="evidence" value="ECO:0007669"/>
    <property type="project" value="InterPro"/>
</dbReference>